<accession>A0A8I0DNZ0</accession>
<comment type="caution">
    <text evidence="3">The sequence shown here is derived from an EMBL/GenBank/DDBJ whole genome shotgun (WGS) entry which is preliminary data.</text>
</comment>
<dbReference type="Proteomes" id="UP000662088">
    <property type="component" value="Unassembled WGS sequence"/>
</dbReference>
<gene>
    <name evidence="3" type="ORF">H8R92_10780</name>
</gene>
<dbReference type="CDD" id="cd17470">
    <property type="entry name" value="T3SS_Flik_C"/>
    <property type="match status" value="1"/>
</dbReference>
<feature type="compositionally biased region" description="Polar residues" evidence="1">
    <location>
        <begin position="33"/>
        <end position="44"/>
    </location>
</feature>
<evidence type="ECO:0000256" key="1">
    <source>
        <dbReference type="SAM" id="MobiDB-lite"/>
    </source>
</evidence>
<feature type="compositionally biased region" description="Low complexity" evidence="1">
    <location>
        <begin position="16"/>
        <end position="29"/>
    </location>
</feature>
<keyword evidence="3" id="KW-0966">Cell projection</keyword>
<keyword evidence="4" id="KW-1185">Reference proteome</keyword>
<dbReference type="RefSeq" id="WP_186835451.1">
    <property type="nucleotide sequence ID" value="NZ_JACOOQ010000019.1"/>
</dbReference>
<feature type="domain" description="Flagellar hook-length control protein-like C-terminal" evidence="2">
    <location>
        <begin position="348"/>
        <end position="426"/>
    </location>
</feature>
<feature type="compositionally biased region" description="Basic and acidic residues" evidence="1">
    <location>
        <begin position="45"/>
        <end position="58"/>
    </location>
</feature>
<evidence type="ECO:0000313" key="4">
    <source>
        <dbReference type="Proteomes" id="UP000662088"/>
    </source>
</evidence>
<evidence type="ECO:0000313" key="3">
    <source>
        <dbReference type="EMBL" id="MBC5640899.1"/>
    </source>
</evidence>
<dbReference type="Gene3D" id="3.30.750.140">
    <property type="match status" value="1"/>
</dbReference>
<protein>
    <submittedName>
        <fullName evidence="3">Flagellar hook-length control protein FliK</fullName>
    </submittedName>
</protein>
<reference evidence="3" key="1">
    <citation type="submission" date="2020-08" db="EMBL/GenBank/DDBJ databases">
        <title>Genome public.</title>
        <authorList>
            <person name="Liu C."/>
            <person name="Sun Q."/>
        </authorList>
    </citation>
    <scope>NUCLEOTIDE SEQUENCE</scope>
    <source>
        <strain evidence="3">NSJ-42</strain>
    </source>
</reference>
<dbReference type="InterPro" id="IPR021136">
    <property type="entry name" value="Flagellar_hook_control-like_C"/>
</dbReference>
<sequence>MDLGNLNAVIANMGKVDNNSNVNGDNSVKTENKSSNGNFKSVMSSKEDSLSKTTEDNKTTVENVSKDINEAIDKTEVIEKIENGTKEEIIEEVMVLLQALNIPVIDNSNLPIKIYLESGNTSSLDCINTLKNINYLSEIADLNISSELINNNNSNVLENINLLKNNTVFESENINIFENVIEEVSLNNGENIDLNEETSSNIINLPIKEIVKTLNLEEDKVVTTDNIDKILTVLCDKDGNEIKKDKFIEVVDSSKGESKKDTSQGVEMLKMVFNIDKSNGEQKGEEDILAKLMTMDEDINKVEDYIVEDTPIFTEVLNSKNDVASSLISEVKPVVVSRETVATDVVSNVKYMVKNQVEQLTVKIYPKELGEITIKIISEDGIMKADIKSTSKETYTLLNSNMEEIKKHLSNESLIIKEVNIGLYEDTTYYSGQGFSNEFNDERNKENYFVEDNDSINIHKEENEEISEEISNVNLLA</sequence>
<name>A0A8I0DNZ0_9CLOT</name>
<dbReference type="EMBL" id="JACOOQ010000019">
    <property type="protein sequence ID" value="MBC5640899.1"/>
    <property type="molecule type" value="Genomic_DNA"/>
</dbReference>
<feature type="region of interest" description="Disordered" evidence="1">
    <location>
        <begin position="16"/>
        <end position="58"/>
    </location>
</feature>
<dbReference type="Pfam" id="PF02120">
    <property type="entry name" value="Flg_hook"/>
    <property type="match status" value="1"/>
</dbReference>
<keyword evidence="3" id="KW-0282">Flagellum</keyword>
<dbReference type="InterPro" id="IPR038610">
    <property type="entry name" value="FliK-like_C_sf"/>
</dbReference>
<keyword evidence="3" id="KW-0969">Cilium</keyword>
<proteinExistence type="predicted"/>
<dbReference type="AlphaFoldDB" id="A0A8I0DNZ0"/>
<organism evidence="3 4">
    <name type="scientific">Clostridium lentum</name>
    <dbReference type="NCBI Taxonomy" id="2763037"/>
    <lineage>
        <taxon>Bacteria</taxon>
        <taxon>Bacillati</taxon>
        <taxon>Bacillota</taxon>
        <taxon>Clostridia</taxon>
        <taxon>Eubacteriales</taxon>
        <taxon>Clostridiaceae</taxon>
        <taxon>Clostridium</taxon>
    </lineage>
</organism>
<evidence type="ECO:0000259" key="2">
    <source>
        <dbReference type="Pfam" id="PF02120"/>
    </source>
</evidence>